<evidence type="ECO:0000313" key="1">
    <source>
        <dbReference type="EnsemblPlants" id="AVESA.00010b.r2.7AG1212150.1.CDS.1"/>
    </source>
</evidence>
<name>A0ACD5ZRU1_AVESA</name>
<accession>A0ACD5ZRU1</accession>
<proteinExistence type="predicted"/>
<dbReference type="Proteomes" id="UP001732700">
    <property type="component" value="Chromosome 7A"/>
</dbReference>
<sequence>MSGQIPPSCRMSSSTSPASAISDSGDVPVPLGVVEDCLGILQLLSDGTVQRAVVPLVLPGTSAQTTSPVPWKDVAYDETRNLSLRMYVPSTDTGKKLPVLVYFHGGGFCVGSFAMPNVHDACLRLAAELPAVVLSVNYRLAPEHRLPAALDDVEALFSWLRGQAQAVSDAGPADFGRVFFSGDSAGANIAHHVAVRVGSGALDAGPVRIAGYVLLWPYFGGERRTASEAACPPDVFLTLALYDQMWRLALPAGASRDHPAANPFGPESPPLDGVELPPVLVAVGDRDMLLDRIVEYVARLKAAGKHVELVEFPGQGHGFSVFEPRGEAASGLLRVVRRFVHGPAPN</sequence>
<evidence type="ECO:0000313" key="2">
    <source>
        <dbReference type="Proteomes" id="UP001732700"/>
    </source>
</evidence>
<keyword evidence="2" id="KW-1185">Reference proteome</keyword>
<protein>
    <submittedName>
        <fullName evidence="1">Uncharacterized protein</fullName>
    </submittedName>
</protein>
<dbReference type="EnsemblPlants" id="AVESA.00010b.r2.7AG1212150.1">
    <property type="protein sequence ID" value="AVESA.00010b.r2.7AG1212150.1.CDS.1"/>
    <property type="gene ID" value="AVESA.00010b.r2.7AG1212150"/>
</dbReference>
<reference evidence="1" key="2">
    <citation type="submission" date="2025-09" db="UniProtKB">
        <authorList>
            <consortium name="EnsemblPlants"/>
        </authorList>
    </citation>
    <scope>IDENTIFICATION</scope>
</reference>
<reference evidence="1" key="1">
    <citation type="submission" date="2021-05" db="EMBL/GenBank/DDBJ databases">
        <authorList>
            <person name="Scholz U."/>
            <person name="Mascher M."/>
            <person name="Fiebig A."/>
        </authorList>
    </citation>
    <scope>NUCLEOTIDE SEQUENCE [LARGE SCALE GENOMIC DNA]</scope>
</reference>
<organism evidence="1 2">
    <name type="scientific">Avena sativa</name>
    <name type="common">Oat</name>
    <dbReference type="NCBI Taxonomy" id="4498"/>
    <lineage>
        <taxon>Eukaryota</taxon>
        <taxon>Viridiplantae</taxon>
        <taxon>Streptophyta</taxon>
        <taxon>Embryophyta</taxon>
        <taxon>Tracheophyta</taxon>
        <taxon>Spermatophyta</taxon>
        <taxon>Magnoliopsida</taxon>
        <taxon>Liliopsida</taxon>
        <taxon>Poales</taxon>
        <taxon>Poaceae</taxon>
        <taxon>BOP clade</taxon>
        <taxon>Pooideae</taxon>
        <taxon>Poodae</taxon>
        <taxon>Poeae</taxon>
        <taxon>Poeae Chloroplast Group 1 (Aveneae type)</taxon>
        <taxon>Aveninae</taxon>
        <taxon>Avena</taxon>
    </lineage>
</organism>